<dbReference type="Proteomes" id="UP000298030">
    <property type="component" value="Unassembled WGS sequence"/>
</dbReference>
<accession>A0A4Y7TP62</accession>
<evidence type="ECO:0000313" key="1">
    <source>
        <dbReference type="EMBL" id="TEB35309.1"/>
    </source>
</evidence>
<organism evidence="1 2">
    <name type="scientific">Coprinellus micaceus</name>
    <name type="common">Glistening ink-cap mushroom</name>
    <name type="synonym">Coprinus micaceus</name>
    <dbReference type="NCBI Taxonomy" id="71717"/>
    <lineage>
        <taxon>Eukaryota</taxon>
        <taxon>Fungi</taxon>
        <taxon>Dikarya</taxon>
        <taxon>Basidiomycota</taxon>
        <taxon>Agaricomycotina</taxon>
        <taxon>Agaricomycetes</taxon>
        <taxon>Agaricomycetidae</taxon>
        <taxon>Agaricales</taxon>
        <taxon>Agaricineae</taxon>
        <taxon>Psathyrellaceae</taxon>
        <taxon>Coprinellus</taxon>
    </lineage>
</organism>
<protein>
    <submittedName>
        <fullName evidence="1">Uncharacterized protein</fullName>
    </submittedName>
</protein>
<sequence>MALGDRCSRPWQYGDHPSELPYAFMYRRVDDVKVKSRVGTEGSVERDPSRRFQGR</sequence>
<name>A0A4Y7TP62_COPMI</name>
<keyword evidence="2" id="KW-1185">Reference proteome</keyword>
<gene>
    <name evidence="1" type="ORF">FA13DRAFT_1728108</name>
</gene>
<evidence type="ECO:0000313" key="2">
    <source>
        <dbReference type="Proteomes" id="UP000298030"/>
    </source>
</evidence>
<reference evidence="1 2" key="1">
    <citation type="journal article" date="2019" name="Nat. Ecol. Evol.">
        <title>Megaphylogeny resolves global patterns of mushroom evolution.</title>
        <authorList>
            <person name="Varga T."/>
            <person name="Krizsan K."/>
            <person name="Foldi C."/>
            <person name="Dima B."/>
            <person name="Sanchez-Garcia M."/>
            <person name="Sanchez-Ramirez S."/>
            <person name="Szollosi G.J."/>
            <person name="Szarkandi J.G."/>
            <person name="Papp V."/>
            <person name="Albert L."/>
            <person name="Andreopoulos W."/>
            <person name="Angelini C."/>
            <person name="Antonin V."/>
            <person name="Barry K.W."/>
            <person name="Bougher N.L."/>
            <person name="Buchanan P."/>
            <person name="Buyck B."/>
            <person name="Bense V."/>
            <person name="Catcheside P."/>
            <person name="Chovatia M."/>
            <person name="Cooper J."/>
            <person name="Damon W."/>
            <person name="Desjardin D."/>
            <person name="Finy P."/>
            <person name="Geml J."/>
            <person name="Haridas S."/>
            <person name="Hughes K."/>
            <person name="Justo A."/>
            <person name="Karasinski D."/>
            <person name="Kautmanova I."/>
            <person name="Kiss B."/>
            <person name="Kocsube S."/>
            <person name="Kotiranta H."/>
            <person name="LaButti K.M."/>
            <person name="Lechner B.E."/>
            <person name="Liimatainen K."/>
            <person name="Lipzen A."/>
            <person name="Lukacs Z."/>
            <person name="Mihaltcheva S."/>
            <person name="Morgado L.N."/>
            <person name="Niskanen T."/>
            <person name="Noordeloos M.E."/>
            <person name="Ohm R.A."/>
            <person name="Ortiz-Santana B."/>
            <person name="Ovrebo C."/>
            <person name="Racz N."/>
            <person name="Riley R."/>
            <person name="Savchenko A."/>
            <person name="Shiryaev A."/>
            <person name="Soop K."/>
            <person name="Spirin V."/>
            <person name="Szebenyi C."/>
            <person name="Tomsovsky M."/>
            <person name="Tulloss R.E."/>
            <person name="Uehling J."/>
            <person name="Grigoriev I.V."/>
            <person name="Vagvolgyi C."/>
            <person name="Papp T."/>
            <person name="Martin F.M."/>
            <person name="Miettinen O."/>
            <person name="Hibbett D.S."/>
            <person name="Nagy L.G."/>
        </authorList>
    </citation>
    <scope>NUCLEOTIDE SEQUENCE [LARGE SCALE GENOMIC DNA]</scope>
    <source>
        <strain evidence="1 2">FP101781</strain>
    </source>
</reference>
<comment type="caution">
    <text evidence="1">The sequence shown here is derived from an EMBL/GenBank/DDBJ whole genome shotgun (WGS) entry which is preliminary data.</text>
</comment>
<dbReference type="EMBL" id="QPFP01000007">
    <property type="protein sequence ID" value="TEB35309.1"/>
    <property type="molecule type" value="Genomic_DNA"/>
</dbReference>
<proteinExistence type="predicted"/>
<dbReference type="AlphaFoldDB" id="A0A4Y7TP62"/>